<dbReference type="Gene3D" id="3.30.1490.100">
    <property type="entry name" value="DNA polymerase, Y-family, little finger domain"/>
    <property type="match status" value="1"/>
</dbReference>
<dbReference type="InterPro" id="IPR043128">
    <property type="entry name" value="Rev_trsase/Diguanyl_cyclase"/>
</dbReference>
<dbReference type="PIRSF" id="PIRSF036573">
    <property type="entry name" value="REV1"/>
    <property type="match status" value="1"/>
</dbReference>
<evidence type="ECO:0000256" key="16">
    <source>
        <dbReference type="SAM" id="Coils"/>
    </source>
</evidence>
<dbReference type="Gene3D" id="3.30.70.270">
    <property type="match status" value="1"/>
</dbReference>
<dbReference type="Pfam" id="PF11799">
    <property type="entry name" value="IMS_C"/>
    <property type="match status" value="1"/>
</dbReference>
<keyword evidence="12 14" id="KW-0539">Nucleus</keyword>
<feature type="coiled-coil region" evidence="16">
    <location>
        <begin position="830"/>
        <end position="864"/>
    </location>
</feature>
<dbReference type="GO" id="GO:0070987">
    <property type="term" value="P:error-free translesion synthesis"/>
    <property type="evidence" value="ECO:0007669"/>
    <property type="project" value="TreeGrafter"/>
</dbReference>
<keyword evidence="11 14" id="KW-0234">DNA repair</keyword>
<dbReference type="GO" id="GO:0042276">
    <property type="term" value="P:error-prone translesion synthesis"/>
    <property type="evidence" value="ECO:0007669"/>
    <property type="project" value="InterPro"/>
</dbReference>
<evidence type="ECO:0000256" key="1">
    <source>
        <dbReference type="ARBA" id="ARBA00004123"/>
    </source>
</evidence>
<dbReference type="SUPFAM" id="SSF56672">
    <property type="entry name" value="DNA/RNA polymerases"/>
    <property type="match status" value="1"/>
</dbReference>
<evidence type="ECO:0000256" key="5">
    <source>
        <dbReference type="ARBA" id="ARBA00022679"/>
    </source>
</evidence>
<evidence type="ECO:0000256" key="8">
    <source>
        <dbReference type="ARBA" id="ARBA00022763"/>
    </source>
</evidence>
<dbReference type="Pfam" id="PF00817">
    <property type="entry name" value="IMS"/>
    <property type="match status" value="1"/>
</dbReference>
<dbReference type="FunFam" id="3.40.1170.60:FF:000023">
    <property type="entry name" value="DNA repair protein REV1"/>
    <property type="match status" value="1"/>
</dbReference>
<keyword evidence="16" id="KW-0175">Coiled coil</keyword>
<accession>A0AA35NUW0</accession>
<dbReference type="Pfam" id="PF21999">
    <property type="entry name" value="IMS_HHH_1"/>
    <property type="match status" value="1"/>
</dbReference>
<evidence type="ECO:0000256" key="4">
    <source>
        <dbReference type="ARBA" id="ARBA00022634"/>
    </source>
</evidence>
<evidence type="ECO:0000256" key="9">
    <source>
        <dbReference type="ARBA" id="ARBA00022842"/>
    </source>
</evidence>
<dbReference type="InterPro" id="IPR036775">
    <property type="entry name" value="DNA_pol_Y-fam_lit_finger_sf"/>
</dbReference>
<dbReference type="PANTHER" id="PTHR45990:SF1">
    <property type="entry name" value="DNA REPAIR PROTEIN REV1"/>
    <property type="match status" value="1"/>
</dbReference>
<dbReference type="FunFam" id="3.30.1490.100:FF:000001">
    <property type="entry name" value="DNA repair protein REV1"/>
    <property type="match status" value="1"/>
</dbReference>
<dbReference type="Pfam" id="PF16589">
    <property type="entry name" value="BRCT_2"/>
    <property type="match status" value="1"/>
</dbReference>
<keyword evidence="6 14" id="KW-0548">Nucleotidyltransferase</keyword>
<gene>
    <name evidence="20" type="primary">SUVC08G3700</name>
    <name evidence="20" type="ORF">SUVC_08G3700</name>
</gene>
<evidence type="ECO:0000259" key="18">
    <source>
        <dbReference type="PROSITE" id="PS50172"/>
    </source>
</evidence>
<comment type="cofactor">
    <cofactor evidence="15">
        <name>Mg(2+)</name>
        <dbReference type="ChEBI" id="CHEBI:18420"/>
    </cofactor>
    <text evidence="15">Binds 2 magnesium ions.</text>
</comment>
<comment type="similarity">
    <text evidence="2 14">Belongs to the DNA polymerase type-Y family.</text>
</comment>
<evidence type="ECO:0000256" key="7">
    <source>
        <dbReference type="ARBA" id="ARBA00022723"/>
    </source>
</evidence>
<evidence type="ECO:0000313" key="20">
    <source>
        <dbReference type="EMBL" id="CAI4064890.1"/>
    </source>
</evidence>
<feature type="binding site" evidence="15">
    <location>
        <position position="361"/>
    </location>
    <ligand>
        <name>Mg(2+)</name>
        <dbReference type="ChEBI" id="CHEBI:18420"/>
        <label>1</label>
    </ligand>
</feature>
<proteinExistence type="inferred from homology"/>
<evidence type="ECO:0000256" key="15">
    <source>
        <dbReference type="PIRSR" id="PIRSR036573-2"/>
    </source>
</evidence>
<dbReference type="CDD" id="cd01701">
    <property type="entry name" value="PolY_Rev1"/>
    <property type="match status" value="1"/>
</dbReference>
<dbReference type="PROSITE" id="PS50172">
    <property type="entry name" value="BRCT"/>
    <property type="match status" value="1"/>
</dbReference>
<dbReference type="Gene3D" id="1.20.58.1280">
    <property type="entry name" value="DNA repair protein Rev1, C-terminal domain"/>
    <property type="match status" value="1"/>
</dbReference>
<evidence type="ECO:0000259" key="19">
    <source>
        <dbReference type="PROSITE" id="PS50173"/>
    </source>
</evidence>
<feature type="binding site" evidence="15">
    <location>
        <position position="467"/>
    </location>
    <ligand>
        <name>Mg(2+)</name>
        <dbReference type="ChEBI" id="CHEBI:18420"/>
        <label>1</label>
    </ligand>
</feature>
<dbReference type="Gene3D" id="1.10.150.20">
    <property type="entry name" value="5' to 3' exonuclease, C-terminal subdomain"/>
    <property type="match status" value="1"/>
</dbReference>
<dbReference type="GO" id="GO:0046872">
    <property type="term" value="F:metal ion binding"/>
    <property type="evidence" value="ECO:0007669"/>
    <property type="project" value="UniProtKB-KW"/>
</dbReference>
<dbReference type="CDD" id="cd17719">
    <property type="entry name" value="BRCT_Rev1"/>
    <property type="match status" value="1"/>
</dbReference>
<dbReference type="Gene3D" id="3.40.50.10190">
    <property type="entry name" value="BRCT domain"/>
    <property type="match status" value="1"/>
</dbReference>
<evidence type="ECO:0000256" key="6">
    <source>
        <dbReference type="ARBA" id="ARBA00022695"/>
    </source>
</evidence>
<dbReference type="EMBL" id="OX365919">
    <property type="protein sequence ID" value="CAI4064890.1"/>
    <property type="molecule type" value="Genomic_DNA"/>
</dbReference>
<keyword evidence="9 15" id="KW-0460">Magnesium</keyword>
<dbReference type="Gene3D" id="6.10.250.1490">
    <property type="match status" value="1"/>
</dbReference>
<keyword evidence="8 14" id="KW-0227">DNA damage</keyword>
<dbReference type="EC" id="2.7.7.-" evidence="14"/>
<dbReference type="GO" id="GO:0005634">
    <property type="term" value="C:nucleus"/>
    <property type="evidence" value="ECO:0007669"/>
    <property type="project" value="UniProtKB-SubCell"/>
</dbReference>
<keyword evidence="4 14" id="KW-0237">DNA synthesis</keyword>
<comment type="subcellular location">
    <subcellularLocation>
        <location evidence="1 14">Nucleus</location>
    </subcellularLocation>
</comment>
<dbReference type="PROSITE" id="PS50173">
    <property type="entry name" value="UMUC"/>
    <property type="match status" value="1"/>
</dbReference>
<sequence length="985" mass="112857">MSENDGLVDLLDSDLEYSVEKETPVKQAITQSGFNNSHLTSRTGGSNAKSFLSLLSDDSLIEYVNELSRADKNNANVITGTPRFVSNKVDSDNSHTDLDLDRDEDSPIAHSDIGVKPNGNNNDEINKNNVYSRETYFQDKAQGQSVQDQILKNQYKGLISSQNGNLFKNCVIYINGYTKPGRLQLHEMIVLHGGKFLHHLSAKKRVTHIVASNLPLKKRIEFANYKVVNPDWITDCIKERRLLPWQNYSLTAKLDEQQKKLDNCKTVIPFPPETSSNRSPTHISSALLPIKPPSSTDIYNIDSKKIVDCNDPDFLNSYFAHSRLHHLSTWKANLRSKFLTENIDNSIRITNKDTYTVFHIDFDCFFATVAYLCRSACFFSCDFEKDPIVVCHGTKNSDIASCNYVAREFGIRNGMWVSQAEKLLPNEVKLISLPYNFEQFQSKSEAFYRILKSLNIFDLIIPISIDEAVCVKKTPNDILNNYTSNSKMCEEIRREVFKETNGCTVSIGCSDSLVLARLALKMGKPNGYNITFRNNIFEQFWSNFKLNDLPGVGYSVLSKLESTFNNPSSLSDLRKRYTLDTLKASVGSKLGMKIHLALQGQDDDESLKMLYDPKEVLQRKSLSIDINWGIRFENITQVDLFIERGCQYLLMKLNEINKTTSQITLKLMKRCKDAPIEPPKYMGMGRCDSLSRSSKLGIPTNEFGIIATEMKSSYRSLACPPKELRGVAIQFNKLVDMDSVNKQPKLRLPFKTIVTNKAFEDLPEDVKDDINNEFDKRNYMKTECGLASNISSSKKKRNVYLKTSNRNDLPSTMEEQFMNELPTQVREEVRNDLRIEKKIHQTKLGNLQEKIKRREETLKNEKNHFMGHNSIFKPIKFQNLTRFKEICQLVTQWIAETLGEGGPHEKDVKLFVKYLVKLCDSNRVHLVLQLSNLISRELNFRASLNQDRTGFQKWEKILLSVIIPLLNRNKHTFQTVRKLDMDFEI</sequence>
<dbReference type="InterPro" id="IPR001126">
    <property type="entry name" value="UmuC"/>
</dbReference>
<dbReference type="Proteomes" id="UP001162090">
    <property type="component" value="Chromosome 8"/>
</dbReference>
<reference evidence="20" key="1">
    <citation type="submission" date="2022-10" db="EMBL/GenBank/DDBJ databases">
        <authorList>
            <person name="Byrne P K."/>
        </authorList>
    </citation>
    <scope>NUCLEOTIDE SEQUENCE</scope>
    <source>
        <strain evidence="20">CBS7001</strain>
    </source>
</reference>
<feature type="domain" description="UmuC" evidence="19">
    <location>
        <begin position="357"/>
        <end position="553"/>
    </location>
</feature>
<evidence type="ECO:0000256" key="12">
    <source>
        <dbReference type="ARBA" id="ARBA00023242"/>
    </source>
</evidence>
<dbReference type="InterPro" id="IPR001357">
    <property type="entry name" value="BRCT_dom"/>
</dbReference>
<dbReference type="InterPro" id="IPR038401">
    <property type="entry name" value="Rev1_C_sf"/>
</dbReference>
<protein>
    <recommendedName>
        <fullName evidence="3 14">DNA repair protein REV1</fullName>
        <ecNumber evidence="14">2.7.7.-</ecNumber>
    </recommendedName>
</protein>
<evidence type="ECO:0000256" key="2">
    <source>
        <dbReference type="ARBA" id="ARBA00010945"/>
    </source>
</evidence>
<dbReference type="GO" id="GO:0003887">
    <property type="term" value="F:DNA-directed DNA polymerase activity"/>
    <property type="evidence" value="ECO:0007669"/>
    <property type="project" value="InterPro"/>
</dbReference>
<comment type="function">
    <text evidence="13">Deoxycytidyl transferase involved in DNA repair. Transfers a dCMP residue from dCTP to the 3'-end of a DNA primer in a template-dependent reaction. May assist in the first step in the bypass of abasic lesions by the insertion of a nucleotide opposite the lesion. Required for normal induction of mutations by physical and chemical agents. Involved in mitochondrial DNA mutagenesis.</text>
</comment>
<evidence type="ECO:0000256" key="17">
    <source>
        <dbReference type="SAM" id="MobiDB-lite"/>
    </source>
</evidence>
<feature type="binding site" evidence="15">
    <location>
        <position position="466"/>
    </location>
    <ligand>
        <name>Mg(2+)</name>
        <dbReference type="ChEBI" id="CHEBI:18420"/>
        <label>1</label>
    </ligand>
</feature>
<dbReference type="Gene3D" id="3.40.1170.60">
    <property type="match status" value="1"/>
</dbReference>
<evidence type="ECO:0000256" key="10">
    <source>
        <dbReference type="ARBA" id="ARBA00023125"/>
    </source>
</evidence>
<evidence type="ECO:0000313" key="21">
    <source>
        <dbReference type="Proteomes" id="UP001162090"/>
    </source>
</evidence>
<dbReference type="SUPFAM" id="SSF100879">
    <property type="entry name" value="Lesion bypass DNA polymerase (Y-family), little finger domain"/>
    <property type="match status" value="1"/>
</dbReference>
<dbReference type="InterPro" id="IPR036420">
    <property type="entry name" value="BRCT_dom_sf"/>
</dbReference>
<dbReference type="InterPro" id="IPR043502">
    <property type="entry name" value="DNA/RNA_pol_sf"/>
</dbReference>
<keyword evidence="7 15" id="KW-0479">Metal-binding</keyword>
<dbReference type="FunFam" id="3.40.50.10190:FF:000011">
    <property type="entry name" value="DNA repair protein REV1"/>
    <property type="match status" value="1"/>
</dbReference>
<dbReference type="InterPro" id="IPR012112">
    <property type="entry name" value="REV1"/>
</dbReference>
<keyword evidence="5 14" id="KW-0808">Transferase</keyword>
<dbReference type="InterPro" id="IPR017961">
    <property type="entry name" value="DNA_pol_Y-fam_little_finger"/>
</dbReference>
<feature type="domain" description="BRCT" evidence="18">
    <location>
        <begin position="162"/>
        <end position="250"/>
    </location>
</feature>
<evidence type="ECO:0000256" key="13">
    <source>
        <dbReference type="ARBA" id="ARBA00058985"/>
    </source>
</evidence>
<dbReference type="SMART" id="SM00292">
    <property type="entry name" value="BRCT"/>
    <property type="match status" value="1"/>
</dbReference>
<evidence type="ECO:0000256" key="3">
    <source>
        <dbReference type="ARBA" id="ARBA00020399"/>
    </source>
</evidence>
<dbReference type="GO" id="GO:0006281">
    <property type="term" value="P:DNA repair"/>
    <property type="evidence" value="ECO:0007669"/>
    <property type="project" value="UniProtKB-KW"/>
</dbReference>
<evidence type="ECO:0000256" key="14">
    <source>
        <dbReference type="PIRNR" id="PIRNR036573"/>
    </source>
</evidence>
<dbReference type="SUPFAM" id="SSF52113">
    <property type="entry name" value="BRCT domain"/>
    <property type="match status" value="1"/>
</dbReference>
<keyword evidence="10 14" id="KW-0238">DNA-binding</keyword>
<feature type="region of interest" description="Disordered" evidence="17">
    <location>
        <begin position="84"/>
        <end position="126"/>
    </location>
</feature>
<dbReference type="GO" id="GO:0017125">
    <property type="term" value="F:deoxycytidyl transferase activity"/>
    <property type="evidence" value="ECO:0007669"/>
    <property type="project" value="TreeGrafter"/>
</dbReference>
<name>A0AA35NUW0_SACUV</name>
<feature type="compositionally biased region" description="Basic and acidic residues" evidence="17">
    <location>
        <begin position="89"/>
        <end position="99"/>
    </location>
</feature>
<dbReference type="AlphaFoldDB" id="A0AA35NUW0"/>
<dbReference type="PANTHER" id="PTHR45990">
    <property type="entry name" value="DNA REPAIR PROTEIN REV1"/>
    <property type="match status" value="1"/>
</dbReference>
<organism evidence="20 21">
    <name type="scientific">Saccharomyces uvarum</name>
    <name type="common">Yeast</name>
    <name type="synonym">Saccharomyces bayanus var. uvarum</name>
    <dbReference type="NCBI Taxonomy" id="230603"/>
    <lineage>
        <taxon>Eukaryota</taxon>
        <taxon>Fungi</taxon>
        <taxon>Dikarya</taxon>
        <taxon>Ascomycota</taxon>
        <taxon>Saccharomycotina</taxon>
        <taxon>Saccharomycetes</taxon>
        <taxon>Saccharomycetales</taxon>
        <taxon>Saccharomycetaceae</taxon>
        <taxon>Saccharomyces</taxon>
    </lineage>
</organism>
<dbReference type="InterPro" id="IPR053848">
    <property type="entry name" value="IMS_HHH_1"/>
</dbReference>
<dbReference type="GO" id="GO:0003684">
    <property type="term" value="F:damaged DNA binding"/>
    <property type="evidence" value="ECO:0007669"/>
    <property type="project" value="UniProtKB-UniRule"/>
</dbReference>
<evidence type="ECO:0000256" key="11">
    <source>
        <dbReference type="ARBA" id="ARBA00023204"/>
    </source>
</evidence>